<dbReference type="Proteomes" id="UP000076842">
    <property type="component" value="Unassembled WGS sequence"/>
</dbReference>
<feature type="region of interest" description="Disordered" evidence="1">
    <location>
        <begin position="42"/>
        <end position="105"/>
    </location>
</feature>
<protein>
    <submittedName>
        <fullName evidence="4">Uncharacterized protein</fullName>
    </submittedName>
</protein>
<keyword evidence="2" id="KW-0812">Transmembrane</keyword>
<feature type="region of interest" description="Disordered" evidence="1">
    <location>
        <begin position="517"/>
        <end position="560"/>
    </location>
</feature>
<feature type="compositionally biased region" description="Acidic residues" evidence="1">
    <location>
        <begin position="215"/>
        <end position="232"/>
    </location>
</feature>
<keyword evidence="2" id="KW-0472">Membrane</keyword>
<evidence type="ECO:0000256" key="2">
    <source>
        <dbReference type="SAM" id="Phobius"/>
    </source>
</evidence>
<gene>
    <name evidence="4" type="ORF">CALCODRAFT_181511</name>
</gene>
<evidence type="ECO:0000313" key="4">
    <source>
        <dbReference type="EMBL" id="KZT59657.1"/>
    </source>
</evidence>
<accession>A0A165HRW6</accession>
<feature type="compositionally biased region" description="Low complexity" evidence="1">
    <location>
        <begin position="523"/>
        <end position="532"/>
    </location>
</feature>
<keyword evidence="3" id="KW-0732">Signal</keyword>
<feature type="signal peptide" evidence="3">
    <location>
        <begin position="1"/>
        <end position="36"/>
    </location>
</feature>
<keyword evidence="2" id="KW-1133">Transmembrane helix</keyword>
<sequence length="560" mass="60745">MNTVLLLLLRRPFALLRHRLFCLFCTLLLLLRCPQPDLQPTPLAAPQAHRARLPHPRNVAQRDPHLPPRERGEPQLGRGDRHGSDSARVLRGEGTDAFGRGDGRENRFAAEEAAGVLRERPAAVDEPFPVWSPRVSCEGCGCAGELGAERGAHRREREGVRVLCFPLRVLRHRDERLAPRCTLPDQAIRVLRIRRHVAERGRHARLRLGRHGADEGDEEEEDEADEEVDELGDVSRGGEEREQEEAEDDARVDSRRRRVAPEEHATAQSVVHHRHHDGEKAHFLILSCRSAISPSATMTAFLQSSSRFFSLSSAFLRLSSIFTCFLRALSASFSLLLSSSSASFCVLVSPAWASLRALSASFSAAFCALSSLSASFFRSTAACAASFSARLRSFSASLPSSELAVPAVEAEGAVVLMLVLVLVLVLVLLWRLSTLMLGEMMLGVLVAAVSVSSSTTRSESVSRVRTDPCAPSSSSGTPARASPSPAISRSTSLSTPSSSRSTFSATFLPRLLSLHRRHATSHPSSSVTARTPPASPSPSPRPPSPPPPAHAARPSPPAPW</sequence>
<feature type="chain" id="PRO_5007858827" evidence="3">
    <location>
        <begin position="37"/>
        <end position="560"/>
    </location>
</feature>
<dbReference type="AlphaFoldDB" id="A0A165HRW6"/>
<keyword evidence="5" id="KW-1185">Reference proteome</keyword>
<dbReference type="InParanoid" id="A0A165HRW6"/>
<evidence type="ECO:0000256" key="3">
    <source>
        <dbReference type="SAM" id="SignalP"/>
    </source>
</evidence>
<reference evidence="4 5" key="1">
    <citation type="journal article" date="2016" name="Mol. Biol. Evol.">
        <title>Comparative Genomics of Early-Diverging Mushroom-Forming Fungi Provides Insights into the Origins of Lignocellulose Decay Capabilities.</title>
        <authorList>
            <person name="Nagy L.G."/>
            <person name="Riley R."/>
            <person name="Tritt A."/>
            <person name="Adam C."/>
            <person name="Daum C."/>
            <person name="Floudas D."/>
            <person name="Sun H."/>
            <person name="Yadav J.S."/>
            <person name="Pangilinan J."/>
            <person name="Larsson K.H."/>
            <person name="Matsuura K."/>
            <person name="Barry K."/>
            <person name="Labutti K."/>
            <person name="Kuo R."/>
            <person name="Ohm R.A."/>
            <person name="Bhattacharya S.S."/>
            <person name="Shirouzu T."/>
            <person name="Yoshinaga Y."/>
            <person name="Martin F.M."/>
            <person name="Grigoriev I.V."/>
            <person name="Hibbett D.S."/>
        </authorList>
    </citation>
    <scope>NUCLEOTIDE SEQUENCE [LARGE SCALE GENOMIC DNA]</scope>
    <source>
        <strain evidence="4 5">HHB12733</strain>
    </source>
</reference>
<feature type="compositionally biased region" description="Basic and acidic residues" evidence="1">
    <location>
        <begin position="60"/>
        <end position="105"/>
    </location>
</feature>
<feature type="region of interest" description="Disordered" evidence="1">
    <location>
        <begin position="208"/>
        <end position="275"/>
    </location>
</feature>
<proteinExistence type="predicted"/>
<feature type="compositionally biased region" description="Low complexity" evidence="1">
    <location>
        <begin position="477"/>
        <end position="501"/>
    </location>
</feature>
<feature type="compositionally biased region" description="Pro residues" evidence="1">
    <location>
        <begin position="533"/>
        <end position="560"/>
    </location>
</feature>
<organism evidence="4 5">
    <name type="scientific">Calocera cornea HHB12733</name>
    <dbReference type="NCBI Taxonomy" id="1353952"/>
    <lineage>
        <taxon>Eukaryota</taxon>
        <taxon>Fungi</taxon>
        <taxon>Dikarya</taxon>
        <taxon>Basidiomycota</taxon>
        <taxon>Agaricomycotina</taxon>
        <taxon>Dacrymycetes</taxon>
        <taxon>Dacrymycetales</taxon>
        <taxon>Dacrymycetaceae</taxon>
        <taxon>Calocera</taxon>
    </lineage>
</organism>
<evidence type="ECO:0000256" key="1">
    <source>
        <dbReference type="SAM" id="MobiDB-lite"/>
    </source>
</evidence>
<evidence type="ECO:0000313" key="5">
    <source>
        <dbReference type="Proteomes" id="UP000076842"/>
    </source>
</evidence>
<dbReference type="EMBL" id="KV423938">
    <property type="protein sequence ID" value="KZT59657.1"/>
    <property type="molecule type" value="Genomic_DNA"/>
</dbReference>
<feature type="region of interest" description="Disordered" evidence="1">
    <location>
        <begin position="457"/>
        <end position="501"/>
    </location>
</feature>
<feature type="compositionally biased region" description="Basic and acidic residues" evidence="1">
    <location>
        <begin position="249"/>
        <end position="265"/>
    </location>
</feature>
<name>A0A165HRW6_9BASI</name>
<feature type="transmembrane region" description="Helical" evidence="2">
    <location>
        <begin position="408"/>
        <end position="430"/>
    </location>
</feature>